<dbReference type="PANTHER" id="PTHR36924">
    <property type="entry name" value="ANTITOXIN HIGA-1"/>
    <property type="match status" value="1"/>
</dbReference>
<evidence type="ECO:0000256" key="1">
    <source>
        <dbReference type="ARBA" id="ARBA00023125"/>
    </source>
</evidence>
<organism evidence="3 4">
    <name type="scientific">Gracilimonas halophila</name>
    <dbReference type="NCBI Taxonomy" id="1834464"/>
    <lineage>
        <taxon>Bacteria</taxon>
        <taxon>Pseudomonadati</taxon>
        <taxon>Balneolota</taxon>
        <taxon>Balneolia</taxon>
        <taxon>Balneolales</taxon>
        <taxon>Balneolaceae</taxon>
        <taxon>Gracilimonas</taxon>
    </lineage>
</organism>
<dbReference type="PANTHER" id="PTHR36924:SF1">
    <property type="entry name" value="ANTITOXIN HIGA-1"/>
    <property type="match status" value="1"/>
</dbReference>
<sequence>MSTDKKVKPIHPGKILLEEYLEPLNISQREFARRISVSPNRVNEIVRGRRTVTGDTALRFSIALGTSAEMWLGLQAHYELGKARKEMTDEVRESIVKLEDQ</sequence>
<dbReference type="SUPFAM" id="SSF47413">
    <property type="entry name" value="lambda repressor-like DNA-binding domains"/>
    <property type="match status" value="1"/>
</dbReference>
<gene>
    <name evidence="3" type="ORF">ACFSVN_02305</name>
</gene>
<dbReference type="EMBL" id="JBHULI010000002">
    <property type="protein sequence ID" value="MFD2531273.1"/>
    <property type="molecule type" value="Genomic_DNA"/>
</dbReference>
<dbReference type="CDD" id="cd00093">
    <property type="entry name" value="HTH_XRE"/>
    <property type="match status" value="1"/>
</dbReference>
<reference evidence="4" key="1">
    <citation type="journal article" date="2019" name="Int. J. Syst. Evol. Microbiol.">
        <title>The Global Catalogue of Microorganisms (GCM) 10K type strain sequencing project: providing services to taxonomists for standard genome sequencing and annotation.</title>
        <authorList>
            <consortium name="The Broad Institute Genomics Platform"/>
            <consortium name="The Broad Institute Genome Sequencing Center for Infectious Disease"/>
            <person name="Wu L."/>
            <person name="Ma J."/>
        </authorList>
    </citation>
    <scope>NUCLEOTIDE SEQUENCE [LARGE SCALE GENOMIC DNA]</scope>
    <source>
        <strain evidence="4">KCTC 52042</strain>
    </source>
</reference>
<dbReference type="Pfam" id="PF01381">
    <property type="entry name" value="HTH_3"/>
    <property type="match status" value="1"/>
</dbReference>
<dbReference type="NCBIfam" id="TIGR02607">
    <property type="entry name" value="antidote_HigA"/>
    <property type="match status" value="1"/>
</dbReference>
<protein>
    <submittedName>
        <fullName evidence="3">HigA family addiction module antitoxin</fullName>
    </submittedName>
</protein>
<keyword evidence="4" id="KW-1185">Reference proteome</keyword>
<proteinExistence type="predicted"/>
<dbReference type="PROSITE" id="PS50943">
    <property type="entry name" value="HTH_CROC1"/>
    <property type="match status" value="1"/>
</dbReference>
<feature type="domain" description="HTH cro/C1-type" evidence="2">
    <location>
        <begin position="17"/>
        <end position="71"/>
    </location>
</feature>
<dbReference type="InterPro" id="IPR001387">
    <property type="entry name" value="Cro/C1-type_HTH"/>
</dbReference>
<dbReference type="SMART" id="SM00530">
    <property type="entry name" value="HTH_XRE"/>
    <property type="match status" value="1"/>
</dbReference>
<evidence type="ECO:0000313" key="3">
    <source>
        <dbReference type="EMBL" id="MFD2531273.1"/>
    </source>
</evidence>
<dbReference type="InterPro" id="IPR013430">
    <property type="entry name" value="Toxin_antidote_HigA"/>
</dbReference>
<comment type="caution">
    <text evidence="3">The sequence shown here is derived from an EMBL/GenBank/DDBJ whole genome shotgun (WGS) entry which is preliminary data.</text>
</comment>
<accession>A0ABW5JEU5</accession>
<name>A0ABW5JEU5_9BACT</name>
<dbReference type="Proteomes" id="UP001597460">
    <property type="component" value="Unassembled WGS sequence"/>
</dbReference>
<dbReference type="InterPro" id="IPR010982">
    <property type="entry name" value="Lambda_DNA-bd_dom_sf"/>
</dbReference>
<dbReference type="Gene3D" id="1.10.260.40">
    <property type="entry name" value="lambda repressor-like DNA-binding domains"/>
    <property type="match status" value="1"/>
</dbReference>
<evidence type="ECO:0000313" key="4">
    <source>
        <dbReference type="Proteomes" id="UP001597460"/>
    </source>
</evidence>
<dbReference type="RefSeq" id="WP_390298000.1">
    <property type="nucleotide sequence ID" value="NZ_JBHULI010000002.1"/>
</dbReference>
<evidence type="ECO:0000259" key="2">
    <source>
        <dbReference type="PROSITE" id="PS50943"/>
    </source>
</evidence>
<keyword evidence="1" id="KW-0238">DNA-binding</keyword>